<gene>
    <name evidence="1" type="ORF">BJY20_002660</name>
</gene>
<dbReference type="EMBL" id="JACCAE010000001">
    <property type="protein sequence ID" value="NYF99268.1"/>
    <property type="molecule type" value="Genomic_DNA"/>
</dbReference>
<organism evidence="1 2">
    <name type="scientific">Janibacter cremeus</name>
    <dbReference type="NCBI Taxonomy" id="1285192"/>
    <lineage>
        <taxon>Bacteria</taxon>
        <taxon>Bacillati</taxon>
        <taxon>Actinomycetota</taxon>
        <taxon>Actinomycetes</taxon>
        <taxon>Micrococcales</taxon>
        <taxon>Intrasporangiaceae</taxon>
        <taxon>Janibacter</taxon>
    </lineage>
</organism>
<reference evidence="1 2" key="1">
    <citation type="submission" date="2020-07" db="EMBL/GenBank/DDBJ databases">
        <title>Sequencing the genomes of 1000 actinobacteria strains.</title>
        <authorList>
            <person name="Klenk H.-P."/>
        </authorList>
    </citation>
    <scope>NUCLEOTIDE SEQUENCE [LARGE SCALE GENOMIC DNA]</scope>
    <source>
        <strain evidence="1 2">DSM 26154</strain>
    </source>
</reference>
<evidence type="ECO:0000313" key="1">
    <source>
        <dbReference type="EMBL" id="NYF99268.1"/>
    </source>
</evidence>
<dbReference type="AlphaFoldDB" id="A0A852VTJ6"/>
<comment type="caution">
    <text evidence="1">The sequence shown here is derived from an EMBL/GenBank/DDBJ whole genome shotgun (WGS) entry which is preliminary data.</text>
</comment>
<proteinExistence type="predicted"/>
<keyword evidence="2" id="KW-1185">Reference proteome</keyword>
<evidence type="ECO:0000313" key="2">
    <source>
        <dbReference type="Proteomes" id="UP000554054"/>
    </source>
</evidence>
<dbReference type="Proteomes" id="UP000554054">
    <property type="component" value="Unassembled WGS sequence"/>
</dbReference>
<name>A0A852VTJ6_9MICO</name>
<accession>A0A852VTJ6</accession>
<protein>
    <submittedName>
        <fullName evidence="1">Uncharacterized protein</fullName>
    </submittedName>
</protein>
<sequence length="63" mass="7081">MSGRLVTVPRLGRFTMTLPSRETDAGLTASRGETPWDFVMAFFPPPTDNRVLPFLPSRPWFGV</sequence>